<accession>A0A1Q9EC13</accession>
<evidence type="ECO:0000256" key="1">
    <source>
        <dbReference type="ARBA" id="ARBA00008239"/>
    </source>
</evidence>
<gene>
    <name evidence="7" type="primary">hspD</name>
    <name evidence="7" type="ORF">AK812_SmicGene11876</name>
</gene>
<name>A0A1Q9EC13_SYMMI</name>
<keyword evidence="2" id="KW-0547">Nucleotide-binding</keyword>
<dbReference type="GO" id="GO:0140662">
    <property type="term" value="F:ATP-dependent protein folding chaperone"/>
    <property type="evidence" value="ECO:0007669"/>
    <property type="project" value="InterPro"/>
</dbReference>
<comment type="similarity">
    <text evidence="1">Belongs to the heat shock protein 90 family.</text>
</comment>
<dbReference type="Pfam" id="PF13589">
    <property type="entry name" value="HATPase_c_3"/>
    <property type="match status" value="1"/>
</dbReference>
<dbReference type="PRINTS" id="PR00775">
    <property type="entry name" value="HEATSHOCK90"/>
</dbReference>
<dbReference type="InterPro" id="IPR019805">
    <property type="entry name" value="Heat_shock_protein_90_CS"/>
</dbReference>
<dbReference type="PANTHER" id="PTHR11528">
    <property type="entry name" value="HEAT SHOCK PROTEIN 90 FAMILY MEMBER"/>
    <property type="match status" value="1"/>
</dbReference>
<feature type="coiled-coil region" evidence="5">
    <location>
        <begin position="1434"/>
        <end position="1461"/>
    </location>
</feature>
<feature type="region of interest" description="Disordered" evidence="6">
    <location>
        <begin position="172"/>
        <end position="191"/>
    </location>
</feature>
<evidence type="ECO:0000256" key="4">
    <source>
        <dbReference type="ARBA" id="ARBA00023186"/>
    </source>
</evidence>
<dbReference type="Proteomes" id="UP000186817">
    <property type="component" value="Unassembled WGS sequence"/>
</dbReference>
<keyword evidence="5" id="KW-0175">Coiled coil</keyword>
<dbReference type="Gene3D" id="3.40.50.11260">
    <property type="match status" value="1"/>
</dbReference>
<dbReference type="InterPro" id="IPR036890">
    <property type="entry name" value="HATPase_C_sf"/>
</dbReference>
<evidence type="ECO:0000256" key="2">
    <source>
        <dbReference type="ARBA" id="ARBA00022741"/>
    </source>
</evidence>
<dbReference type="SUPFAM" id="SSF55874">
    <property type="entry name" value="ATPase domain of HSP90 chaperone/DNA topoisomerase II/histidine kinase"/>
    <property type="match status" value="1"/>
</dbReference>
<dbReference type="GO" id="GO:0051082">
    <property type="term" value="F:unfolded protein binding"/>
    <property type="evidence" value="ECO:0007669"/>
    <property type="project" value="InterPro"/>
</dbReference>
<dbReference type="Gene3D" id="3.30.565.10">
    <property type="entry name" value="Histidine kinase-like ATPase, C-terminal domain"/>
    <property type="match status" value="1"/>
</dbReference>
<dbReference type="NCBIfam" id="NF003555">
    <property type="entry name" value="PRK05218.1"/>
    <property type="match status" value="1"/>
</dbReference>
<feature type="region of interest" description="Disordered" evidence="6">
    <location>
        <begin position="661"/>
        <end position="723"/>
    </location>
</feature>
<dbReference type="SUPFAM" id="SSF54211">
    <property type="entry name" value="Ribosomal protein S5 domain 2-like"/>
    <property type="match status" value="1"/>
</dbReference>
<dbReference type="InterPro" id="IPR020568">
    <property type="entry name" value="Ribosomal_Su5_D2-typ_SF"/>
</dbReference>
<dbReference type="Pfam" id="PF00183">
    <property type="entry name" value="HSP90"/>
    <property type="match status" value="1"/>
</dbReference>
<evidence type="ECO:0000256" key="5">
    <source>
        <dbReference type="SAM" id="Coils"/>
    </source>
</evidence>
<dbReference type="GO" id="GO:0016887">
    <property type="term" value="F:ATP hydrolysis activity"/>
    <property type="evidence" value="ECO:0007669"/>
    <property type="project" value="InterPro"/>
</dbReference>
<reference evidence="7 8" key="1">
    <citation type="submission" date="2016-02" db="EMBL/GenBank/DDBJ databases">
        <title>Genome analysis of coral dinoflagellate symbionts highlights evolutionary adaptations to a symbiotic lifestyle.</title>
        <authorList>
            <person name="Aranda M."/>
            <person name="Li Y."/>
            <person name="Liew Y.J."/>
            <person name="Baumgarten S."/>
            <person name="Simakov O."/>
            <person name="Wilson M."/>
            <person name="Piel J."/>
            <person name="Ashoor H."/>
            <person name="Bougouffa S."/>
            <person name="Bajic V.B."/>
            <person name="Ryu T."/>
            <person name="Ravasi T."/>
            <person name="Bayer T."/>
            <person name="Micklem G."/>
            <person name="Kim H."/>
            <person name="Bhak J."/>
            <person name="Lajeunesse T.C."/>
            <person name="Voolstra C.R."/>
        </authorList>
    </citation>
    <scope>NUCLEOTIDE SEQUENCE [LARGE SCALE GENOMIC DNA]</scope>
    <source>
        <strain evidence="7 8">CCMP2467</strain>
    </source>
</reference>
<dbReference type="InterPro" id="IPR020575">
    <property type="entry name" value="Hsp90_N"/>
</dbReference>
<dbReference type="Gene3D" id="3.30.230.80">
    <property type="match status" value="1"/>
</dbReference>
<feature type="compositionally biased region" description="Low complexity" evidence="6">
    <location>
        <begin position="704"/>
        <end position="715"/>
    </location>
</feature>
<keyword evidence="3" id="KW-0067">ATP-binding</keyword>
<comment type="caution">
    <text evidence="7">The sequence shown here is derived from an EMBL/GenBank/DDBJ whole genome shotgun (WGS) entry which is preliminary data.</text>
</comment>
<keyword evidence="7" id="KW-0346">Stress response</keyword>
<evidence type="ECO:0000256" key="6">
    <source>
        <dbReference type="SAM" id="MobiDB-lite"/>
    </source>
</evidence>
<protein>
    <submittedName>
        <fullName evidence="7">Heat shock cognate 90 kDa protein</fullName>
    </submittedName>
</protein>
<dbReference type="SUPFAM" id="SSF110942">
    <property type="entry name" value="HSP90 C-terminal domain"/>
    <property type="match status" value="1"/>
</dbReference>
<organism evidence="7 8">
    <name type="scientific">Symbiodinium microadriaticum</name>
    <name type="common">Dinoflagellate</name>
    <name type="synonym">Zooxanthella microadriatica</name>
    <dbReference type="NCBI Taxonomy" id="2951"/>
    <lineage>
        <taxon>Eukaryota</taxon>
        <taxon>Sar</taxon>
        <taxon>Alveolata</taxon>
        <taxon>Dinophyceae</taxon>
        <taxon>Suessiales</taxon>
        <taxon>Symbiodiniaceae</taxon>
        <taxon>Symbiodinium</taxon>
    </lineage>
</organism>
<proteinExistence type="inferred from homology"/>
<evidence type="ECO:0000313" key="7">
    <source>
        <dbReference type="EMBL" id="OLQ04974.1"/>
    </source>
</evidence>
<keyword evidence="4" id="KW-0143">Chaperone</keyword>
<sequence>MATPLTRIFLADIEASDLCPREHELGTCGLVALQTLVDGLPYGRPSQSQRSFPGPRWPSFPLQTPNFYPGNSELTIMLVDADPLQPRVGAPFCFGYVRLKEELAPLAYQHRLSFRQSLEGAPGGYGVLSFWVCSAGPAGPGPPALAEDADFPELSHPVDWCGVLRFSPEIRDPGPRGSPWSLEAAAGPPDDRGRLCPSSSFVSWHVQEEEGVGNHRTWMHWRHKQLFVVERDLLFSIRATSREVGWEGSCIQRLSKMRGPRGPCNMFTEAHPDPVLLKMPGAEVSVAMHLRFFPAEFLRPRSHAGGISIRITLLAAPPTLQLPVVFSVPSGCFSLSGDNAKDTIFHISRIGDCTEVCLSDPLRIVGRSVWKVSETGREATTWDELRPDTDCLVDILALRLRAGDDKVITLPLGDHTIVLRLCLTVLHVDIARPVLGVCVPALEPVEVPGGQGLGHSGHGQVVGIFVHALAVHSPQVTCCLLSGGPEAASAFYPLPHVGGKVFVPAQPDGRGKVKILAFLPEFGCHAAAQTAVGDGCLQLHWRFSDGRATVIAAALVTFARWPAQGCFSAARIRLRVLRTQIPEQALPHLVPLTFAVAGGSFEWSGEDGMPHDTVLSLAGPFGEPGALEVRSGQAMSTLLFLPELMSAQATGPGFAGQAPAAVAAAADPKQEADKERAKHKKKFAFDEGQGTLVAASSDSEDSRSSSSSSATSSQEAETDGTAPSQLQIAPRAEAGTSQATLSLPTLVEKEHRGSCAFFFLPVRIQQLSEGPAQSSDATFKRLSKGTNAQTNGGVILLQQVSAIVDLADAHADSTCQGVWDPVPAVSLAASGSPGVAARSHCKVRIWATFEALRHHRRMIPSRRQAQRGHSSPILRSLVGGFLVYFAGPAAFTILTSGRPSTLQRSGHRQFSLARRAESAETATATEVADGEEFEFQAEVGRVMDIIINSLYSNKDVFLRELVSNAADACDKKRFLALTESDAPPEPMKLRINTNKDDRLLLIEDNGVGMLKEELKENLGRIARSGTANFVKELGSGEADVSLIGQFGVGFYSAFLVANQVDVYSKSFKKESDGKIWKWSSSGSSYSIKEAEETELFGEQSGTKIVLHLREEAQEYLDTGKLSDLLKKYSEFITFPIELYNEKVQYDQVPDESAPPPKEGEKQKMKSVPRSVYEWDIMNKMKPIWLRNPDVVNESEYTEFYKTTFKAFDDPMTVTHFKVEGQIEFRALVFIPSTMPFELTRDMFSPEGRAMRLYVKRVFINDKFEDLVPRWLTFVRGVVDSEDLPLNVGREILQKSRTLKIIRKRVVRKVLDTIDDLRDKEPNKFESFWTSYGKYFKVGLVEDLDYKDELKRFVRFWSSKSGDNQTSLDEYISRMKEGQDKIYFVTGEGRRAAEIAPAMEKMRLKDYEVLYMVDPLDEICSQSIVDYDGKKLVDINKAGLDLEKSEDEKKEMEETTKEFEDLATWLKKQLGERVQKVQISDRLVESPATLVQGEWGMSPMMQRYMKSQTTSSASDSAFAIGSRNQAILEINPSHNVVKALKNAYETKPDSVETEDMVMMIYETAALIGGYTIEDPGDFARRVTKLMELQAEGEGAGTQDAEVVG</sequence>
<dbReference type="FunFam" id="3.30.565.10:FF:000005">
    <property type="entry name" value="Heat shock protein 90"/>
    <property type="match status" value="1"/>
</dbReference>
<evidence type="ECO:0000313" key="8">
    <source>
        <dbReference type="Proteomes" id="UP000186817"/>
    </source>
</evidence>
<dbReference type="InterPro" id="IPR001404">
    <property type="entry name" value="Hsp90_fam"/>
</dbReference>
<dbReference type="CDD" id="cd16927">
    <property type="entry name" value="HATPase_Hsp90-like"/>
    <property type="match status" value="1"/>
</dbReference>
<dbReference type="PROSITE" id="PS00298">
    <property type="entry name" value="HSP90"/>
    <property type="match status" value="1"/>
</dbReference>
<keyword evidence="8" id="KW-1185">Reference proteome</keyword>
<evidence type="ECO:0000256" key="3">
    <source>
        <dbReference type="ARBA" id="ARBA00022840"/>
    </source>
</evidence>
<dbReference type="HAMAP" id="MF_00505">
    <property type="entry name" value="HSP90"/>
    <property type="match status" value="1"/>
</dbReference>
<dbReference type="Gene3D" id="1.20.120.790">
    <property type="entry name" value="Heat shock protein 90, C-terminal domain"/>
    <property type="match status" value="1"/>
</dbReference>
<dbReference type="InterPro" id="IPR037196">
    <property type="entry name" value="HSP90_C"/>
</dbReference>
<dbReference type="GO" id="GO:0005524">
    <property type="term" value="F:ATP binding"/>
    <property type="evidence" value="ECO:0007669"/>
    <property type="project" value="UniProtKB-KW"/>
</dbReference>
<dbReference type="OrthoDB" id="28737at2759"/>
<dbReference type="EMBL" id="LSRX01000197">
    <property type="protein sequence ID" value="OLQ04974.1"/>
    <property type="molecule type" value="Genomic_DNA"/>
</dbReference>